<evidence type="ECO:0000256" key="3">
    <source>
        <dbReference type="ARBA" id="ARBA00039658"/>
    </source>
</evidence>
<dbReference type="Gene3D" id="3.10.10.10">
    <property type="entry name" value="HIV Type 1 Reverse Transcriptase, subunit A, domain 1"/>
    <property type="match status" value="1"/>
</dbReference>
<dbReference type="FunFam" id="1.10.340.70:FF:000003">
    <property type="entry name" value="Protein CBG25708"/>
    <property type="match status" value="2"/>
</dbReference>
<dbReference type="Pfam" id="PF00078">
    <property type="entry name" value="RVT_1"/>
    <property type="match status" value="2"/>
</dbReference>
<dbReference type="CDD" id="cd01647">
    <property type="entry name" value="RT_LTR"/>
    <property type="match status" value="2"/>
</dbReference>
<dbReference type="Gene3D" id="3.30.420.10">
    <property type="entry name" value="Ribonuclease H-like superfamily/Ribonuclease H"/>
    <property type="match status" value="1"/>
</dbReference>
<dbReference type="EC" id="3.1.26.4" evidence="2"/>
<comment type="caution">
    <text evidence="6">The sequence shown here is derived from an EMBL/GenBank/DDBJ whole genome shotgun (WGS) entry which is preliminary data.</text>
</comment>
<keyword evidence="7" id="KW-1185">Reference proteome</keyword>
<dbReference type="Pfam" id="PF00665">
    <property type="entry name" value="rve"/>
    <property type="match status" value="1"/>
</dbReference>
<dbReference type="Gene3D" id="3.30.70.270">
    <property type="match status" value="4"/>
</dbReference>
<evidence type="ECO:0000256" key="1">
    <source>
        <dbReference type="ARBA" id="ARBA00010879"/>
    </source>
</evidence>
<evidence type="ECO:0000256" key="2">
    <source>
        <dbReference type="ARBA" id="ARBA00012180"/>
    </source>
</evidence>
<evidence type="ECO:0000313" key="6">
    <source>
        <dbReference type="EMBL" id="RXN36897.1"/>
    </source>
</evidence>
<feature type="domain" description="Integrase catalytic" evidence="5">
    <location>
        <begin position="1353"/>
        <end position="1463"/>
    </location>
</feature>
<dbReference type="InterPro" id="IPR043128">
    <property type="entry name" value="Rev_trsase/Diguanyl_cyclase"/>
</dbReference>
<dbReference type="SUPFAM" id="SSF56672">
    <property type="entry name" value="DNA/RNA polymerases"/>
    <property type="match status" value="2"/>
</dbReference>
<organism evidence="6 7">
    <name type="scientific">Labeo rohita</name>
    <name type="common">Indian major carp</name>
    <name type="synonym">Cyprinus rohita</name>
    <dbReference type="NCBI Taxonomy" id="84645"/>
    <lineage>
        <taxon>Eukaryota</taxon>
        <taxon>Metazoa</taxon>
        <taxon>Chordata</taxon>
        <taxon>Craniata</taxon>
        <taxon>Vertebrata</taxon>
        <taxon>Euteleostomi</taxon>
        <taxon>Actinopterygii</taxon>
        <taxon>Neopterygii</taxon>
        <taxon>Teleostei</taxon>
        <taxon>Ostariophysi</taxon>
        <taxon>Cypriniformes</taxon>
        <taxon>Cyprinidae</taxon>
        <taxon>Labeoninae</taxon>
        <taxon>Labeonini</taxon>
        <taxon>Labeo</taxon>
    </lineage>
</organism>
<dbReference type="InterPro" id="IPR050951">
    <property type="entry name" value="Retrovirus_Pol_polyprotein"/>
</dbReference>
<dbReference type="InterPro" id="IPR041577">
    <property type="entry name" value="RT_RNaseH_2"/>
</dbReference>
<dbReference type="CDD" id="cd09274">
    <property type="entry name" value="RNase_HI_RT_Ty3"/>
    <property type="match status" value="2"/>
</dbReference>
<dbReference type="EMBL" id="QBIY01006799">
    <property type="protein sequence ID" value="RXN36897.1"/>
    <property type="molecule type" value="Genomic_DNA"/>
</dbReference>
<protein>
    <recommendedName>
        <fullName evidence="3">Gypsy retrotransposon integrase-like protein 1</fullName>
        <ecNumber evidence="2">3.1.26.4</ecNumber>
    </recommendedName>
</protein>
<feature type="compositionally biased region" description="Polar residues" evidence="4">
    <location>
        <begin position="1619"/>
        <end position="1629"/>
    </location>
</feature>
<dbReference type="InterPro" id="IPR001584">
    <property type="entry name" value="Integrase_cat-core"/>
</dbReference>
<dbReference type="InterPro" id="IPR036397">
    <property type="entry name" value="RNaseH_sf"/>
</dbReference>
<name>A0A498NZY6_LABRO</name>
<dbReference type="Gene3D" id="1.10.340.70">
    <property type="match status" value="1"/>
</dbReference>
<gene>
    <name evidence="6" type="ORF">ROHU_002541</name>
</gene>
<dbReference type="InterPro" id="IPR041588">
    <property type="entry name" value="Integrase_H2C2"/>
</dbReference>
<comment type="similarity">
    <text evidence="1">Belongs to the beta type-B retroviral polymerase family. HERV class-II K(HML-2) pol subfamily.</text>
</comment>
<dbReference type="FunFam" id="3.10.20.370:FF:000001">
    <property type="entry name" value="Retrovirus-related Pol polyprotein from transposon 17.6-like protein"/>
    <property type="match status" value="2"/>
</dbReference>
<evidence type="ECO:0000313" key="7">
    <source>
        <dbReference type="Proteomes" id="UP000290572"/>
    </source>
</evidence>
<dbReference type="GO" id="GO:0004523">
    <property type="term" value="F:RNA-DNA hybrid ribonuclease activity"/>
    <property type="evidence" value="ECO:0007669"/>
    <property type="project" value="UniProtKB-EC"/>
</dbReference>
<dbReference type="FunFam" id="3.30.420.10:FF:000063">
    <property type="entry name" value="Retrovirus-related Pol polyprotein from transposon 297-like Protein"/>
    <property type="match status" value="1"/>
</dbReference>
<feature type="region of interest" description="Disordered" evidence="4">
    <location>
        <begin position="1592"/>
        <end position="1632"/>
    </location>
</feature>
<dbReference type="InterPro" id="IPR043502">
    <property type="entry name" value="DNA/RNA_pol_sf"/>
</dbReference>
<dbReference type="Pfam" id="PF17919">
    <property type="entry name" value="RT_RNaseH_2"/>
    <property type="match status" value="2"/>
</dbReference>
<dbReference type="SUPFAM" id="SSF53098">
    <property type="entry name" value="Ribonuclease H-like"/>
    <property type="match status" value="1"/>
</dbReference>
<proteinExistence type="inferred from homology"/>
<feature type="compositionally biased region" description="Low complexity" evidence="4">
    <location>
        <begin position="1593"/>
        <end position="1606"/>
    </location>
</feature>
<sequence length="1654" mass="187873">MAQGLHRIDPLVFDENIADNWTKFKREWHIYSNAGLSAAIKKVQAYTFLNFAGPNTQDKYDTLTFEEGDDPEDSEYPPCSNCGGQHSYDRSSCPAFNKHCNACGKWNHFSKWCRSSKTRTYNRPQSSRAPHTVRRGGQTHRISELDAQVAYEPADLFYCESVEVPADRGEIFTILSTSNTGKQLKVKIDTGARCNVLSKGDLQHIDPGAHVDHSHVVNLVAYGGQIIQTLGVTNVNFTCGTLQFHVVDSDVKPLLGLRDSVKLGFVQLGPNVHALQQGAPELTEYKDLFDCSTIGKLPVAYHMRLDPSVHPTICAPRRVPLAMKDKIIKELNRMTKLGVIKPVQEPTEWVSSMVAACKKDGAIRLCIDPVHLNKALLRPHHPMKTIEQVVADMPGAKVFSILDAKCGFWQVPLSEESSRLTTFMTPVGRYAFLRMPYGISTGSEVFQRCMEQLFEGQPCAIVVDDILIWGSTTEEHALRLRQVMDRIRTVNLKLHPDKCRFRVSEVSYVGHLLTDQGIKPDPTKTDAVSSMPTPADKHDVQRFLGMTNYLSKFIPGYSEITAPLRQLLLQDVEWSWQEHHMAAFTRLKELLTSPPILQYFDVHQPVVVSADASQHALGAVCLQDNKPVAFASRALTETESRYAQIEKELLALVYACQKFHGYIYGHPVTIETDHHPLITILKKPLHLASARLQRMMLKLQRYNLNVVYKRGKELYLADALSRAHLPSTAGADTSEDYDVMTVDALSSRRTEELRQETRADHLCRRLSEIIAVGWPDSSKKLPHDLRQFYAIRDELTVDNGLLLRGQRFVIPHSLQRYYIRQLHQGHPGLEATKRRARETMFWPSMYQDIEHEISRPHHPMKTIEQVVADMPGAKVFSILDAKCGFWQVPLSEESSRLTTFMTPVGRYAFLRMPYGISTGSEVFQRCMEQLFEGQPCAIVVDDILIWGSTTEEHDLRLRQVMDRIRTVNLKLNPDKCRFRVSEVSYVGHLLTDQGIKPDPTKTDAVSSMPTPADKHDVQRFLGMTNYLSKFIPGYSKITAPLRQLLLQDVEWSWQEHHMAAFTRLKELLTSPPILQYFDVHQPVVVSADASQHALGAVCLQDNKPVAFASRALTETESRYAQIEKELLALVYACQKFHGYIYGHPVTIETDHHPLITILKKPLHLASARLQRMMLKLQRYNLNVVYKRGKELYLADALSRAHLPSTDGADTSEDYDVMTVEALSSRRIEELRQETRADHLCRRLSEIIAVGWPDSSKKLPHDLRQFYAIRDELTVDNGLLLRGQRFVIPHSLQRYYIRQLHQGHPGLEATKRRARETMFWPSMYQDIEHEISRCAPCNALRPHQTKEPLQLHDIPDLPWALTAADVFELGGGGHLVLVDSYSSWFEIDQLPNMTSATIITRLKRHFSTHGAPQQLMTDNATYFTSREFQEFAYTWDFCHVTSSPHYPQLNGLAERAVRSAKHLLEKCARDGTDVYAALLNLRNMPRDGLPSPAQRLLSRCTKTLIPMTKAMYVPKVETQIQAALTRTRQRGKAHYDRSARRLTSLQAGQTVRIQTDRGYDKLGTVIGRALQPNSYQVQAGDATYVRNRRHLLHTPEQYTPPTTTEVPLNTNSEPLPEPQPNVNQPQTEQVQEAPVVVTRSGRISKPNILYKDYTT</sequence>
<evidence type="ECO:0000259" key="5">
    <source>
        <dbReference type="PROSITE" id="PS50994"/>
    </source>
</evidence>
<evidence type="ECO:0000256" key="4">
    <source>
        <dbReference type="SAM" id="MobiDB-lite"/>
    </source>
</evidence>
<accession>A0A498NZY6</accession>
<dbReference type="InterPro" id="IPR000477">
    <property type="entry name" value="RT_dom"/>
</dbReference>
<dbReference type="GO" id="GO:0003676">
    <property type="term" value="F:nucleic acid binding"/>
    <property type="evidence" value="ECO:0007669"/>
    <property type="project" value="InterPro"/>
</dbReference>
<dbReference type="PROSITE" id="PS50994">
    <property type="entry name" value="INTEGRASE"/>
    <property type="match status" value="1"/>
</dbReference>
<dbReference type="GO" id="GO:0015074">
    <property type="term" value="P:DNA integration"/>
    <property type="evidence" value="ECO:0007669"/>
    <property type="project" value="InterPro"/>
</dbReference>
<dbReference type="STRING" id="84645.A0A498NZY6"/>
<dbReference type="Proteomes" id="UP000290572">
    <property type="component" value="Unassembled WGS sequence"/>
</dbReference>
<dbReference type="PANTHER" id="PTHR37984">
    <property type="entry name" value="PROTEIN CBG26694"/>
    <property type="match status" value="1"/>
</dbReference>
<dbReference type="PANTHER" id="PTHR37984:SF8">
    <property type="entry name" value="CCHC-TYPE DOMAIN-CONTAINING PROTEIN"/>
    <property type="match status" value="1"/>
</dbReference>
<dbReference type="Pfam" id="PF17921">
    <property type="entry name" value="Integrase_H2C2"/>
    <property type="match status" value="1"/>
</dbReference>
<reference evidence="6 7" key="1">
    <citation type="submission" date="2018-03" db="EMBL/GenBank/DDBJ databases">
        <title>Draft genome sequence of Rohu Carp (Labeo rohita).</title>
        <authorList>
            <person name="Das P."/>
            <person name="Kushwaha B."/>
            <person name="Joshi C.G."/>
            <person name="Kumar D."/>
            <person name="Nagpure N.S."/>
            <person name="Sahoo L."/>
            <person name="Das S.P."/>
            <person name="Bit A."/>
            <person name="Patnaik S."/>
            <person name="Meher P.K."/>
            <person name="Jayasankar P."/>
            <person name="Koringa P.G."/>
            <person name="Patel N.V."/>
            <person name="Hinsu A.T."/>
            <person name="Kumar R."/>
            <person name="Pandey M."/>
            <person name="Agarwal S."/>
            <person name="Srivastava S."/>
            <person name="Singh M."/>
            <person name="Iquebal M.A."/>
            <person name="Jaiswal S."/>
            <person name="Angadi U.B."/>
            <person name="Kumar N."/>
            <person name="Raza M."/>
            <person name="Shah T.M."/>
            <person name="Rai A."/>
            <person name="Jena J.K."/>
        </authorList>
    </citation>
    <scope>NUCLEOTIDE SEQUENCE [LARGE SCALE GENOMIC DNA]</scope>
    <source>
        <strain evidence="6">DASCIFA01</strain>
        <tissue evidence="6">Testis</tissue>
    </source>
</reference>
<dbReference type="FunFam" id="3.30.70.270:FF:000026">
    <property type="entry name" value="Transposon Ty3-G Gag-Pol polyprotein"/>
    <property type="match status" value="2"/>
</dbReference>
<dbReference type="InterPro" id="IPR012337">
    <property type="entry name" value="RNaseH-like_sf"/>
</dbReference>